<feature type="non-terminal residue" evidence="1">
    <location>
        <position position="357"/>
    </location>
</feature>
<gene>
    <name evidence="1" type="ORF">FWILDA_LOCUS16464</name>
</gene>
<dbReference type="OrthoDB" id="2429015at2759"/>
<protein>
    <submittedName>
        <fullName evidence="1">14279_t:CDS:1</fullName>
    </submittedName>
</protein>
<evidence type="ECO:0000313" key="1">
    <source>
        <dbReference type="EMBL" id="CAI2194216.1"/>
    </source>
</evidence>
<proteinExistence type="predicted"/>
<organism evidence="1 2">
    <name type="scientific">Funneliformis geosporum</name>
    <dbReference type="NCBI Taxonomy" id="1117311"/>
    <lineage>
        <taxon>Eukaryota</taxon>
        <taxon>Fungi</taxon>
        <taxon>Fungi incertae sedis</taxon>
        <taxon>Mucoromycota</taxon>
        <taxon>Glomeromycotina</taxon>
        <taxon>Glomeromycetes</taxon>
        <taxon>Glomerales</taxon>
        <taxon>Glomeraceae</taxon>
        <taxon>Funneliformis</taxon>
    </lineage>
</organism>
<dbReference type="AlphaFoldDB" id="A0A9W4T682"/>
<keyword evidence="2" id="KW-1185">Reference proteome</keyword>
<feature type="non-terminal residue" evidence="1">
    <location>
        <position position="1"/>
    </location>
</feature>
<name>A0A9W4T682_9GLOM</name>
<accession>A0A9W4T682</accession>
<comment type="caution">
    <text evidence="1">The sequence shown here is derived from an EMBL/GenBank/DDBJ whole genome shotgun (WGS) entry which is preliminary data.</text>
</comment>
<dbReference type="EMBL" id="CAMKVN010010589">
    <property type="protein sequence ID" value="CAI2194216.1"/>
    <property type="molecule type" value="Genomic_DNA"/>
</dbReference>
<dbReference type="Proteomes" id="UP001153678">
    <property type="component" value="Unassembled WGS sequence"/>
</dbReference>
<reference evidence="1" key="1">
    <citation type="submission" date="2022-08" db="EMBL/GenBank/DDBJ databases">
        <authorList>
            <person name="Kallberg Y."/>
            <person name="Tangrot J."/>
            <person name="Rosling A."/>
        </authorList>
    </citation>
    <scope>NUCLEOTIDE SEQUENCE</scope>
    <source>
        <strain evidence="1">Wild A</strain>
    </source>
</reference>
<evidence type="ECO:0000313" key="2">
    <source>
        <dbReference type="Proteomes" id="UP001153678"/>
    </source>
</evidence>
<sequence>LHKTQNMDDNFDDEFFEVNNITFKELYRLYNLSVHITYNQAEVLKEHASSFNRLSKSFRLKDDETILPWTDVYNYWQASLDCIIKNHFKKFPTSIVVFCGELLHICETFKGTAVQKSCETKYNEFYQLNLDKHIEKNIVERIRLLDSTIFSEREEVSSSDEKRIRREEPELKIENDEILNFPRIVTPPHIATPNSPTPQFTQAQPNVLEYDNDVDETEELLPLDVPKVKKGIARYNIIFLPECNRNDQLRSKFTDDEWKGFEEFFFKKEEEIAKKVIPSLSKVETILYKYQEAIINASEDEYIDLDRIDVIYGYPNGYKFRRNWLERWVDNVYQKLFGNNKNENVHIKYILFSNLNV</sequence>